<feature type="domain" description="GH16" evidence="2">
    <location>
        <begin position="28"/>
        <end position="276"/>
    </location>
</feature>
<organism evidence="3 4">
    <name type="scientific">Aquibacillus salsiterrae</name>
    <dbReference type="NCBI Taxonomy" id="2950439"/>
    <lineage>
        <taxon>Bacteria</taxon>
        <taxon>Bacillati</taxon>
        <taxon>Bacillota</taxon>
        <taxon>Bacilli</taxon>
        <taxon>Bacillales</taxon>
        <taxon>Bacillaceae</taxon>
        <taxon>Aquibacillus</taxon>
    </lineage>
</organism>
<evidence type="ECO:0000313" key="4">
    <source>
        <dbReference type="Proteomes" id="UP001145069"/>
    </source>
</evidence>
<dbReference type="CDD" id="cd08023">
    <property type="entry name" value="GH16_laminarinase_like"/>
    <property type="match status" value="1"/>
</dbReference>
<gene>
    <name evidence="3" type="ORF">NC799_11630</name>
</gene>
<dbReference type="PANTHER" id="PTHR10963">
    <property type="entry name" value="GLYCOSYL HYDROLASE-RELATED"/>
    <property type="match status" value="1"/>
</dbReference>
<sequence>MKRVLTACIIPAIAFLFAFLLYSFQTQEVEKNETKPLTYHAIKSLKVYNYELPAFKLDDQVFLDNFNSELDQTYWNIVKRGDNYNNELQYYHPNNVTTSNGKLKLTAKKEFVRNHYYTSGQITTQDKLSFKYGTIEFRAKVPSGKGLFSAVWLLPKDKSRKFPEIDILEVIGSQPRTIYMVNHWKNKNETLTDYGTFPIKDEGFHVYRLDWTEEKLTWFIDEQKIFSTTKQVPQQTMYLLINLAVGGNWPGEPNEKTVLPNTFELDYIKIYSPSWKE</sequence>
<dbReference type="RefSeq" id="WP_272446617.1">
    <property type="nucleotide sequence ID" value="NZ_JAMQKC010000010.1"/>
</dbReference>
<comment type="similarity">
    <text evidence="1">Belongs to the glycosyl hydrolase 16 family.</text>
</comment>
<dbReference type="Gene3D" id="2.60.120.200">
    <property type="match status" value="1"/>
</dbReference>
<comment type="caution">
    <text evidence="3">The sequence shown here is derived from an EMBL/GenBank/DDBJ whole genome shotgun (WGS) entry which is preliminary data.</text>
</comment>
<dbReference type="InterPro" id="IPR050546">
    <property type="entry name" value="Glycosyl_Hydrlase_16"/>
</dbReference>
<reference evidence="3" key="1">
    <citation type="submission" date="2022-06" db="EMBL/GenBank/DDBJ databases">
        <title>Aquibacillus sp. a new bacterium isolated from soil saline samples.</title>
        <authorList>
            <person name="Galisteo C."/>
            <person name="De La Haba R."/>
            <person name="Sanchez-Porro C."/>
            <person name="Ventosa A."/>
        </authorList>
    </citation>
    <scope>NUCLEOTIDE SEQUENCE</scope>
    <source>
        <strain evidence="3">3ASR75-54</strain>
    </source>
</reference>
<evidence type="ECO:0000313" key="3">
    <source>
        <dbReference type="EMBL" id="MDC3417547.1"/>
    </source>
</evidence>
<protein>
    <submittedName>
        <fullName evidence="3">Glycoside hydrolase family 16 protein</fullName>
    </submittedName>
</protein>
<dbReference type="PANTHER" id="PTHR10963:SF55">
    <property type="entry name" value="GLYCOSIDE HYDROLASE FAMILY 16 PROTEIN"/>
    <property type="match status" value="1"/>
</dbReference>
<accession>A0A9X4AF22</accession>
<evidence type="ECO:0000256" key="1">
    <source>
        <dbReference type="ARBA" id="ARBA00006865"/>
    </source>
</evidence>
<dbReference type="Proteomes" id="UP001145069">
    <property type="component" value="Unassembled WGS sequence"/>
</dbReference>
<dbReference type="PROSITE" id="PS51762">
    <property type="entry name" value="GH16_2"/>
    <property type="match status" value="1"/>
</dbReference>
<dbReference type="AlphaFoldDB" id="A0A9X4AF22"/>
<dbReference type="Pfam" id="PF00722">
    <property type="entry name" value="Glyco_hydro_16"/>
    <property type="match status" value="1"/>
</dbReference>
<dbReference type="GO" id="GO:0004553">
    <property type="term" value="F:hydrolase activity, hydrolyzing O-glycosyl compounds"/>
    <property type="evidence" value="ECO:0007669"/>
    <property type="project" value="InterPro"/>
</dbReference>
<dbReference type="GO" id="GO:0005975">
    <property type="term" value="P:carbohydrate metabolic process"/>
    <property type="evidence" value="ECO:0007669"/>
    <property type="project" value="InterPro"/>
</dbReference>
<evidence type="ECO:0000259" key="2">
    <source>
        <dbReference type="PROSITE" id="PS51762"/>
    </source>
</evidence>
<dbReference type="InterPro" id="IPR000757">
    <property type="entry name" value="Beta-glucanase-like"/>
</dbReference>
<proteinExistence type="inferred from homology"/>
<keyword evidence="3" id="KW-0378">Hydrolase</keyword>
<dbReference type="EMBL" id="JAMQKC010000010">
    <property type="protein sequence ID" value="MDC3417547.1"/>
    <property type="molecule type" value="Genomic_DNA"/>
</dbReference>
<keyword evidence="4" id="KW-1185">Reference proteome</keyword>
<dbReference type="SUPFAM" id="SSF49899">
    <property type="entry name" value="Concanavalin A-like lectins/glucanases"/>
    <property type="match status" value="1"/>
</dbReference>
<dbReference type="InterPro" id="IPR013320">
    <property type="entry name" value="ConA-like_dom_sf"/>
</dbReference>
<name>A0A9X4AF22_9BACI</name>